<reference evidence="1" key="1">
    <citation type="journal article" date="2014" name="Front. Microbiol.">
        <title>High frequency of phylogenetically diverse reductive dehalogenase-homologous genes in deep subseafloor sedimentary metagenomes.</title>
        <authorList>
            <person name="Kawai M."/>
            <person name="Futagami T."/>
            <person name="Toyoda A."/>
            <person name="Takaki Y."/>
            <person name="Nishi S."/>
            <person name="Hori S."/>
            <person name="Arai W."/>
            <person name="Tsubouchi T."/>
            <person name="Morono Y."/>
            <person name="Uchiyama I."/>
            <person name="Ito T."/>
            <person name="Fujiyama A."/>
            <person name="Inagaki F."/>
            <person name="Takami H."/>
        </authorList>
    </citation>
    <scope>NUCLEOTIDE SEQUENCE</scope>
    <source>
        <strain evidence="1">Expedition CK06-06</strain>
    </source>
</reference>
<comment type="caution">
    <text evidence="1">The sequence shown here is derived from an EMBL/GenBank/DDBJ whole genome shotgun (WGS) entry which is preliminary data.</text>
</comment>
<accession>X1J6G7</accession>
<feature type="non-terminal residue" evidence="1">
    <location>
        <position position="1"/>
    </location>
</feature>
<dbReference type="EMBL" id="BARU01036409">
    <property type="protein sequence ID" value="GAH89547.1"/>
    <property type="molecule type" value="Genomic_DNA"/>
</dbReference>
<evidence type="ECO:0000313" key="1">
    <source>
        <dbReference type="EMBL" id="GAH89547.1"/>
    </source>
</evidence>
<sequence length="45" mass="5578">DVSFINYIELFTSQLDSEWNIYITGLNFSWDSDFKFEHYLFKYLK</sequence>
<name>X1J6G7_9ZZZZ</name>
<proteinExistence type="predicted"/>
<organism evidence="1">
    <name type="scientific">marine sediment metagenome</name>
    <dbReference type="NCBI Taxonomy" id="412755"/>
    <lineage>
        <taxon>unclassified sequences</taxon>
        <taxon>metagenomes</taxon>
        <taxon>ecological metagenomes</taxon>
    </lineage>
</organism>
<dbReference type="AlphaFoldDB" id="X1J6G7"/>
<gene>
    <name evidence="1" type="ORF">S03H2_56852</name>
</gene>
<protein>
    <submittedName>
        <fullName evidence="1">Uncharacterized protein</fullName>
    </submittedName>
</protein>